<keyword evidence="1" id="KW-0732">Signal</keyword>
<dbReference type="OrthoDB" id="369348at2759"/>
<gene>
    <name evidence="3" type="ORF">PY17X_1366100</name>
    <name evidence="2" type="ORF">PYYM_1362500</name>
</gene>
<evidence type="ECO:0000313" key="5">
    <source>
        <dbReference type="Proteomes" id="UP000072904"/>
    </source>
</evidence>
<dbReference type="EMBL" id="LK934641">
    <property type="protein sequence ID" value="CDU20271.1"/>
    <property type="molecule type" value="Genomic_DNA"/>
</dbReference>
<reference evidence="3" key="3">
    <citation type="submission" date="2014-05" db="EMBL/GenBank/DDBJ databases">
        <authorList>
            <person name="Aslett M.A."/>
            <person name="De Silva N."/>
        </authorList>
    </citation>
    <scope>NUCLEOTIDE SEQUENCE</scope>
    <source>
        <strain evidence="3">17X</strain>
    </source>
</reference>
<organism evidence="2 5">
    <name type="scientific">Plasmodium yoelii</name>
    <dbReference type="NCBI Taxonomy" id="5861"/>
    <lineage>
        <taxon>Eukaryota</taxon>
        <taxon>Sar</taxon>
        <taxon>Alveolata</taxon>
        <taxon>Apicomplexa</taxon>
        <taxon>Aconoidasida</taxon>
        <taxon>Haemosporida</taxon>
        <taxon>Plasmodiidae</taxon>
        <taxon>Plasmodium</taxon>
        <taxon>Plasmodium (Vinckeia)</taxon>
    </lineage>
</organism>
<dbReference type="KEGG" id="pyo:PY17X_1366100"/>
<reference evidence="2" key="2">
    <citation type="submission" date="2014-05" db="EMBL/GenBank/DDBJ databases">
        <authorList>
            <person name="Aslett A.Martin."/>
            <person name="De Silva Nishadi"/>
        </authorList>
    </citation>
    <scope>NUCLEOTIDE SEQUENCE</scope>
    <source>
        <strain evidence="2">YM</strain>
    </source>
</reference>
<protein>
    <recommendedName>
        <fullName evidence="6">Fam-a protein</fullName>
    </recommendedName>
</protein>
<dbReference type="RefSeq" id="XP_022813754.1">
    <property type="nucleotide sequence ID" value="XM_022957318.1"/>
</dbReference>
<evidence type="ECO:0000313" key="4">
    <source>
        <dbReference type="Proteomes" id="UP000072874"/>
    </source>
</evidence>
<dbReference type="VEuPathDB" id="PlasmoDB:Py17XNL_001303588"/>
<name>A0A077Y9V8_PLAYE</name>
<feature type="chain" id="PRO_5014501896" description="Fam-a protein" evidence="1">
    <location>
        <begin position="22"/>
        <end position="272"/>
    </location>
</feature>
<dbReference type="VEuPathDB" id="PlasmoDB:PY17X_1366100"/>
<feature type="signal peptide" evidence="1">
    <location>
        <begin position="1"/>
        <end position="21"/>
    </location>
</feature>
<proteinExistence type="predicted"/>
<sequence length="272" mass="31512">MNTILFVFFSYLPLILFGVCSISLNKISFDEEIKEYLNRFLILRNSQNYCEGKNLLLAPNFGKHNNLSKVLDICDYKKTCDYISYSDKRILRNSIFYEDDKEVENTGANWICSGNKWISARPRKYWVTAIKDSHIKDQMKNYSTIYMNMSGQCDNNNILMKISKDISPKEAAEECNRVPNCEYIILDYNKKLGSEENGKHTSILCSRPPINRVSKLGFLIAEKNNANRHNITKKNKNRKKIIINKEQTGSNGSIVPDDNYYNYKKGDIAYAQ</sequence>
<dbReference type="GeneID" id="3800755"/>
<evidence type="ECO:0000313" key="2">
    <source>
        <dbReference type="EMBL" id="CDU20271.1"/>
    </source>
</evidence>
<evidence type="ECO:0000313" key="3">
    <source>
        <dbReference type="EMBL" id="VTZ81029.1"/>
    </source>
</evidence>
<dbReference type="VEuPathDB" id="PlasmoDB:PYYM_1362500"/>
<dbReference type="EMBL" id="LM993667">
    <property type="protein sequence ID" value="VTZ81029.1"/>
    <property type="molecule type" value="Genomic_DNA"/>
</dbReference>
<dbReference type="VEuPathDB" id="PlasmoDB:PY07611"/>
<evidence type="ECO:0000256" key="1">
    <source>
        <dbReference type="SAM" id="SignalP"/>
    </source>
</evidence>
<accession>A0A077Y9V8</accession>
<dbReference type="OMA" id="RPRKYWI"/>
<dbReference type="Proteomes" id="UP000072904">
    <property type="component" value="Chromosome 13"/>
</dbReference>
<dbReference type="AlphaFoldDB" id="A0A077Y9V8"/>
<evidence type="ECO:0008006" key="6">
    <source>
        <dbReference type="Google" id="ProtNLM"/>
    </source>
</evidence>
<reference evidence="3" key="4">
    <citation type="submission" date="2019-05" db="EMBL/GenBank/DDBJ databases">
        <authorList>
            <consortium name="Pathogen Informatics"/>
        </authorList>
    </citation>
    <scope>NUCLEOTIDE SEQUENCE</scope>
    <source>
        <strain evidence="3">17X</strain>
    </source>
</reference>
<dbReference type="Proteomes" id="UP000072874">
    <property type="component" value="Chromosome 13"/>
</dbReference>
<reference evidence="4 5" key="1">
    <citation type="journal article" date="2014" name="BMC Biol.">
        <title>A comprehensive evaluation of rodent malaria parasite genomes and gene expression.</title>
        <authorList>
            <person name="Otto T.D."/>
            <person name="Bohme U."/>
            <person name="Jackson A.P."/>
            <person name="Hunt M."/>
            <person name="Franke-Fayard B."/>
            <person name="Hoeijmakers W.A."/>
            <person name="Religa A.A."/>
            <person name="Robertson L."/>
            <person name="Sanders M."/>
            <person name="Ogun S.A."/>
            <person name="Cunningham D."/>
            <person name="Erhart A."/>
            <person name="Billker O."/>
            <person name="Khan S.M."/>
            <person name="Stunnenberg H.G."/>
            <person name="Langhorne J."/>
            <person name="Holder A.A."/>
            <person name="Waters A.P."/>
            <person name="Newbold C.I."/>
            <person name="Pain A."/>
            <person name="Berriman M."/>
            <person name="Janse C.J."/>
        </authorList>
    </citation>
    <scope>NUCLEOTIDE SEQUENCE [LARGE SCALE GENOMIC DNA]</scope>
    <source>
        <strain evidence="3 4">17X</strain>
        <strain evidence="2 5">YM</strain>
    </source>
</reference>